<feature type="compositionally biased region" description="Pro residues" evidence="1">
    <location>
        <begin position="406"/>
        <end position="416"/>
    </location>
</feature>
<protein>
    <submittedName>
        <fullName evidence="2">Uncharacterized protein</fullName>
    </submittedName>
</protein>
<accession>A0AAQ3USD1</accession>
<dbReference type="AlphaFoldDB" id="A0AAQ3USD1"/>
<feature type="compositionally biased region" description="Basic and acidic residues" evidence="1">
    <location>
        <begin position="344"/>
        <end position="354"/>
    </location>
</feature>
<dbReference type="EMBL" id="CP144753">
    <property type="protein sequence ID" value="WVZ95557.1"/>
    <property type="molecule type" value="Genomic_DNA"/>
</dbReference>
<proteinExistence type="predicted"/>
<dbReference type="GO" id="GO:0036396">
    <property type="term" value="C:RNA N6-methyladenosine methyltransferase complex"/>
    <property type="evidence" value="ECO:0007669"/>
    <property type="project" value="TreeGrafter"/>
</dbReference>
<feature type="compositionally biased region" description="Polar residues" evidence="1">
    <location>
        <begin position="355"/>
        <end position="372"/>
    </location>
</feature>
<reference evidence="2 3" key="1">
    <citation type="submission" date="2024-02" db="EMBL/GenBank/DDBJ databases">
        <title>High-quality chromosome-scale genome assembly of Pensacola bahiagrass (Paspalum notatum Flugge var. saurae).</title>
        <authorList>
            <person name="Vega J.M."/>
            <person name="Podio M."/>
            <person name="Orjuela J."/>
            <person name="Siena L.A."/>
            <person name="Pessino S.C."/>
            <person name="Combes M.C."/>
            <person name="Mariac C."/>
            <person name="Albertini E."/>
            <person name="Pupilli F."/>
            <person name="Ortiz J.P.A."/>
            <person name="Leblanc O."/>
        </authorList>
    </citation>
    <scope>NUCLEOTIDE SEQUENCE [LARGE SCALE GENOMIC DNA]</scope>
    <source>
        <strain evidence="2">R1</strain>
        <tissue evidence="2">Leaf</tissue>
    </source>
</reference>
<evidence type="ECO:0000313" key="3">
    <source>
        <dbReference type="Proteomes" id="UP001341281"/>
    </source>
</evidence>
<keyword evidence="3" id="KW-1185">Reference proteome</keyword>
<feature type="compositionally biased region" description="Pro residues" evidence="1">
    <location>
        <begin position="595"/>
        <end position="607"/>
    </location>
</feature>
<organism evidence="2 3">
    <name type="scientific">Paspalum notatum var. saurae</name>
    <dbReference type="NCBI Taxonomy" id="547442"/>
    <lineage>
        <taxon>Eukaryota</taxon>
        <taxon>Viridiplantae</taxon>
        <taxon>Streptophyta</taxon>
        <taxon>Embryophyta</taxon>
        <taxon>Tracheophyta</taxon>
        <taxon>Spermatophyta</taxon>
        <taxon>Magnoliopsida</taxon>
        <taxon>Liliopsida</taxon>
        <taxon>Poales</taxon>
        <taxon>Poaceae</taxon>
        <taxon>PACMAD clade</taxon>
        <taxon>Panicoideae</taxon>
        <taxon>Andropogonodae</taxon>
        <taxon>Paspaleae</taxon>
        <taxon>Paspalinae</taxon>
        <taxon>Paspalum</taxon>
    </lineage>
</organism>
<feature type="region of interest" description="Disordered" evidence="1">
    <location>
        <begin position="582"/>
        <end position="613"/>
    </location>
</feature>
<feature type="region of interest" description="Disordered" evidence="1">
    <location>
        <begin position="280"/>
        <end position="457"/>
    </location>
</feature>
<dbReference type="PANTHER" id="PTHR23185:SF0">
    <property type="entry name" value="PROTEIN VIRILIZER HOMOLOG"/>
    <property type="match status" value="1"/>
</dbReference>
<gene>
    <name evidence="2" type="ORF">U9M48_041305</name>
</gene>
<feature type="region of interest" description="Disordered" evidence="1">
    <location>
        <begin position="139"/>
        <end position="161"/>
    </location>
</feature>
<feature type="compositionally biased region" description="Low complexity" evidence="1">
    <location>
        <begin position="582"/>
        <end position="594"/>
    </location>
</feature>
<dbReference type="GO" id="GO:0003723">
    <property type="term" value="F:RNA binding"/>
    <property type="evidence" value="ECO:0007669"/>
    <property type="project" value="TreeGrafter"/>
</dbReference>
<evidence type="ECO:0000256" key="1">
    <source>
        <dbReference type="SAM" id="MobiDB-lite"/>
    </source>
</evidence>
<feature type="region of interest" description="Disordered" evidence="1">
    <location>
        <begin position="204"/>
        <end position="247"/>
    </location>
</feature>
<feature type="compositionally biased region" description="Polar residues" evidence="1">
    <location>
        <begin position="653"/>
        <end position="662"/>
    </location>
</feature>
<sequence length="712" mass="77642">MKTFEEKIGQGFENSMNSVGKSHLHQVLNSVTLLCSILNNSGISTDSVQMVLEEGTNSLSEIARSVVMTAHLMPSLVDFSVNNESPFLFSNAWKVIADSEEPADCQEDEFAKRHVWELPDSSLDKQLMPGQSARRKLALGENAKDTFQRKPNTSTPPSMHVDDYVARERNIDGSASNIVSSTPCGTLSGRPPFIHVDEFMARQSERQNPVPAPTGDAGLKSQTSLDDNLHPKPENQRQPKADLDDDQEIEIVYDEESGSDDKLPFPHPDDSLQSLPLIIGGNSPGPVTEETENQNERVPFTQRTTPLPKDDESPGIDISSHTAILSEAKNSLERKYSVSSPEKNSFRDYVEDSRYTSISVSGRSSAQATHQQLSRRHEKRSPQKFSESSLSSGSHGHEHRHSNNHPPLPPMPPPISSMPTQNPDSVRRQSSSFSSRDRPTHNPSGYPTGAGGSSANDLPNAEAKLLWNTFPVNRIPVETFSSGLSARPMPLLPPYSSVATKHAAIISSSPATLYNQGGDVQPSPTGSIISDSNLGMNSASGSMLASNLLPSFASQFLMARPSMPTFFGSPLQQVQLSSGLQQNISNPQPSVSVQPQPPPPPPPPQQPHPSQTLQQLGAIQLPHQDQQLSYPQSAIVPLQFPNQVPIPQLQLYHQSQQESGQALRQAGEQSQLQNQGQQADSFSQQQDSGINLNQLFSSPEAIQIMFLISTNL</sequence>
<dbReference type="PANTHER" id="PTHR23185">
    <property type="entry name" value="PROTEIN VIRILIZER HOMOLOG"/>
    <property type="match status" value="1"/>
</dbReference>
<dbReference type="InterPro" id="IPR026736">
    <property type="entry name" value="Virilizer"/>
</dbReference>
<name>A0AAQ3USD1_PASNO</name>
<feature type="compositionally biased region" description="Basic and acidic residues" evidence="1">
    <location>
        <begin position="227"/>
        <end position="242"/>
    </location>
</feature>
<dbReference type="Proteomes" id="UP001341281">
    <property type="component" value="Chromosome 09"/>
</dbReference>
<feature type="compositionally biased region" description="Low complexity" evidence="1">
    <location>
        <begin position="665"/>
        <end position="686"/>
    </location>
</feature>
<evidence type="ECO:0000313" key="2">
    <source>
        <dbReference type="EMBL" id="WVZ95557.1"/>
    </source>
</evidence>
<feature type="region of interest" description="Disordered" evidence="1">
    <location>
        <begin position="653"/>
        <end position="686"/>
    </location>
</feature>